<name>A0A1I1IW81_9ACTN</name>
<protein>
    <submittedName>
        <fullName evidence="2">AMP-binding enzyme</fullName>
    </submittedName>
</protein>
<sequence>MSLARSLDLGASLVPTAPCLVTDATTLSYAETQGLSRSVEASLRAYQVGAEDTVGLLSANDPSALTCIFGASRAGAAWTMIDPVEASVAELAEELADCSVLIFRTAEAECVRQLQPLLPRLRTMVCLDGHADGALGWGQFLTAGFTGATAMPPGPPPAADGLLAADQAVFLALRPLSPETAARWEPVLARGGRIVVGRREQASAVSALRVRQG</sequence>
<dbReference type="EMBL" id="FOLB01000006">
    <property type="protein sequence ID" value="SFC40589.1"/>
    <property type="molecule type" value="Genomic_DNA"/>
</dbReference>
<dbReference type="Gene3D" id="3.40.50.12780">
    <property type="entry name" value="N-terminal domain of ligase-like"/>
    <property type="match status" value="1"/>
</dbReference>
<evidence type="ECO:0000259" key="1">
    <source>
        <dbReference type="Pfam" id="PF00501"/>
    </source>
</evidence>
<evidence type="ECO:0000313" key="3">
    <source>
        <dbReference type="Proteomes" id="UP000198832"/>
    </source>
</evidence>
<dbReference type="STRING" id="574651.SAMN04487968_10697"/>
<evidence type="ECO:0000313" key="2">
    <source>
        <dbReference type="EMBL" id="SFC40589.1"/>
    </source>
</evidence>
<accession>A0A1I1IW81</accession>
<reference evidence="2 3" key="1">
    <citation type="submission" date="2016-10" db="EMBL/GenBank/DDBJ databases">
        <authorList>
            <person name="de Groot N.N."/>
        </authorList>
    </citation>
    <scope>NUCLEOTIDE SEQUENCE [LARGE SCALE GENOMIC DNA]</scope>
    <source>
        <strain evidence="2 3">CGMCC 1.7056</strain>
    </source>
</reference>
<organism evidence="2 3">
    <name type="scientific">Nocardioides terrae</name>
    <dbReference type="NCBI Taxonomy" id="574651"/>
    <lineage>
        <taxon>Bacteria</taxon>
        <taxon>Bacillati</taxon>
        <taxon>Actinomycetota</taxon>
        <taxon>Actinomycetes</taxon>
        <taxon>Propionibacteriales</taxon>
        <taxon>Nocardioidaceae</taxon>
        <taxon>Nocardioides</taxon>
    </lineage>
</organism>
<dbReference type="InterPro" id="IPR042099">
    <property type="entry name" value="ANL_N_sf"/>
</dbReference>
<dbReference type="Pfam" id="PF00501">
    <property type="entry name" value="AMP-binding"/>
    <property type="match status" value="1"/>
</dbReference>
<dbReference type="SUPFAM" id="SSF56801">
    <property type="entry name" value="Acetyl-CoA synthetase-like"/>
    <property type="match status" value="1"/>
</dbReference>
<keyword evidence="3" id="KW-1185">Reference proteome</keyword>
<proteinExistence type="predicted"/>
<gene>
    <name evidence="2" type="ORF">SAMN04487968_10697</name>
</gene>
<feature type="domain" description="AMP-dependent synthetase/ligase" evidence="1">
    <location>
        <begin position="15"/>
        <end position="130"/>
    </location>
</feature>
<dbReference type="AlphaFoldDB" id="A0A1I1IW81"/>
<dbReference type="InterPro" id="IPR000873">
    <property type="entry name" value="AMP-dep_synth/lig_dom"/>
</dbReference>
<dbReference type="Proteomes" id="UP000198832">
    <property type="component" value="Unassembled WGS sequence"/>
</dbReference>